<dbReference type="Gene3D" id="3.40.50.150">
    <property type="entry name" value="Vaccinia Virus protein VP39"/>
    <property type="match status" value="1"/>
</dbReference>
<proteinExistence type="inferred from homology"/>
<reference evidence="3" key="1">
    <citation type="submission" date="2023-06" db="EMBL/GenBank/DDBJ databases">
        <title>Genome-scale phylogeny and comparative genomics of the fungal order Sordariales.</title>
        <authorList>
            <consortium name="Lawrence Berkeley National Laboratory"/>
            <person name="Hensen N."/>
            <person name="Bonometti L."/>
            <person name="Westerberg I."/>
            <person name="Brannstrom I.O."/>
            <person name="Guillou S."/>
            <person name="Cros-Aarteil S."/>
            <person name="Calhoun S."/>
            <person name="Haridas S."/>
            <person name="Kuo A."/>
            <person name="Mondo S."/>
            <person name="Pangilinan J."/>
            <person name="Riley R."/>
            <person name="LaButti K."/>
            <person name="Andreopoulos B."/>
            <person name="Lipzen A."/>
            <person name="Chen C."/>
            <person name="Yanf M."/>
            <person name="Daum C."/>
            <person name="Ng V."/>
            <person name="Clum A."/>
            <person name="Steindorff A."/>
            <person name="Ohm R."/>
            <person name="Martin F."/>
            <person name="Silar P."/>
            <person name="Natvig D."/>
            <person name="Lalanne C."/>
            <person name="Gautier V."/>
            <person name="Ament-velasquez S.L."/>
            <person name="Kruys A."/>
            <person name="Hutchinson M.I."/>
            <person name="Powell A.J."/>
            <person name="Barry K."/>
            <person name="Miller A.N."/>
            <person name="Grigoriev I.V."/>
            <person name="Debuchy R."/>
            <person name="Gladieux P."/>
            <person name="Thoren M.H."/>
            <person name="Johannesson H."/>
        </authorList>
    </citation>
    <scope>NUCLEOTIDE SEQUENCE</scope>
    <source>
        <strain evidence="3">SMH3187-1</strain>
    </source>
</reference>
<evidence type="ECO:0000256" key="1">
    <source>
        <dbReference type="ARBA" id="ARBA00038158"/>
    </source>
</evidence>
<keyword evidence="4" id="KW-1185">Reference proteome</keyword>
<dbReference type="AlphaFoldDB" id="A0AA40F9P0"/>
<dbReference type="PANTHER" id="PTHR43591:SF108">
    <property type="entry name" value="S-ADENOSYL-L-METHIONINE-DEPENDENT METHYLTRANSFERASE"/>
    <property type="match status" value="1"/>
</dbReference>
<dbReference type="SUPFAM" id="SSF53335">
    <property type="entry name" value="S-adenosyl-L-methionine-dependent methyltransferases"/>
    <property type="match status" value="1"/>
</dbReference>
<evidence type="ECO:0000313" key="4">
    <source>
        <dbReference type="Proteomes" id="UP001172155"/>
    </source>
</evidence>
<dbReference type="PANTHER" id="PTHR43591">
    <property type="entry name" value="METHYLTRANSFERASE"/>
    <property type="match status" value="1"/>
</dbReference>
<dbReference type="CDD" id="cd02440">
    <property type="entry name" value="AdoMet_MTases"/>
    <property type="match status" value="1"/>
</dbReference>
<evidence type="ECO:0000313" key="3">
    <source>
        <dbReference type="EMBL" id="KAK0753607.1"/>
    </source>
</evidence>
<gene>
    <name evidence="3" type="ORF">B0T18DRAFT_397327</name>
</gene>
<feature type="chain" id="PRO_5041384041" evidence="2">
    <location>
        <begin position="22"/>
        <end position="328"/>
    </location>
</feature>
<dbReference type="Proteomes" id="UP001172155">
    <property type="component" value="Unassembled WGS sequence"/>
</dbReference>
<comment type="similarity">
    <text evidence="1">Belongs to the methyltransferase superfamily. LaeA methyltransferase family.</text>
</comment>
<dbReference type="GO" id="GO:0032259">
    <property type="term" value="P:methylation"/>
    <property type="evidence" value="ECO:0007669"/>
    <property type="project" value="UniProtKB-KW"/>
</dbReference>
<protein>
    <submittedName>
        <fullName evidence="3">S-adenosyl-L-methionine-dependent methyltransferase</fullName>
    </submittedName>
</protein>
<organism evidence="3 4">
    <name type="scientific">Schizothecium vesticola</name>
    <dbReference type="NCBI Taxonomy" id="314040"/>
    <lineage>
        <taxon>Eukaryota</taxon>
        <taxon>Fungi</taxon>
        <taxon>Dikarya</taxon>
        <taxon>Ascomycota</taxon>
        <taxon>Pezizomycotina</taxon>
        <taxon>Sordariomycetes</taxon>
        <taxon>Sordariomycetidae</taxon>
        <taxon>Sordariales</taxon>
        <taxon>Schizotheciaceae</taxon>
        <taxon>Schizothecium</taxon>
    </lineage>
</organism>
<name>A0AA40F9P0_9PEZI</name>
<accession>A0AA40F9P0</accession>
<sequence length="328" mass="35964">MIFSFIAILCLVEFIFVIANGQQEQVGPSHHATPLGQVATNNNFATTAFASTSQTIEYLDLSVEKEPAEIMASEQNKEYFNKQAASYDSKHEKTLNRVLEEIRARLDFIGVDWASDEDSDESDADDEKKGAPAAPAVAALKKQVRLLDYACGTGLVSRALAPYTTQCVGIDLSENMVDAYNTRAENQGLTEDEMHAYQGNLCVPSDPNPETLAAPVFFNFDIAAVGLGFHHFDDPALAAQRLVERLNPGGVLLVLDFLAHDKLHHSHHEASHTVTHHGFSEEEIKKMFIDAGAGKDFALQSVGVVFNFKADDHEGTKRQIFLARGTKA</sequence>
<comment type="caution">
    <text evidence="3">The sequence shown here is derived from an EMBL/GenBank/DDBJ whole genome shotgun (WGS) entry which is preliminary data.</text>
</comment>
<keyword evidence="3" id="KW-0808">Transferase</keyword>
<dbReference type="Pfam" id="PF13489">
    <property type="entry name" value="Methyltransf_23"/>
    <property type="match status" value="1"/>
</dbReference>
<dbReference type="EMBL" id="JAUKUD010000001">
    <property type="protein sequence ID" value="KAK0753607.1"/>
    <property type="molecule type" value="Genomic_DNA"/>
</dbReference>
<evidence type="ECO:0000256" key="2">
    <source>
        <dbReference type="SAM" id="SignalP"/>
    </source>
</evidence>
<dbReference type="InterPro" id="IPR029063">
    <property type="entry name" value="SAM-dependent_MTases_sf"/>
</dbReference>
<keyword evidence="3" id="KW-0489">Methyltransferase</keyword>
<dbReference type="GO" id="GO:0008168">
    <property type="term" value="F:methyltransferase activity"/>
    <property type="evidence" value="ECO:0007669"/>
    <property type="project" value="UniProtKB-KW"/>
</dbReference>
<keyword evidence="2" id="KW-0732">Signal</keyword>
<feature type="signal peptide" evidence="2">
    <location>
        <begin position="1"/>
        <end position="21"/>
    </location>
</feature>